<accession>B8DYM1</accession>
<protein>
    <submittedName>
        <fullName evidence="3">Metal dependent phosphohydrolase</fullName>
    </submittedName>
</protein>
<evidence type="ECO:0000313" key="3">
    <source>
        <dbReference type="EMBL" id="ACK41403.1"/>
    </source>
</evidence>
<dbReference type="EMBL" id="CP001251">
    <property type="protein sequence ID" value="ACK41403.1"/>
    <property type="molecule type" value="Genomic_DNA"/>
</dbReference>
<dbReference type="InParanoid" id="B8DYM1"/>
<name>B8DYM1_DICTD</name>
<dbReference type="InterPro" id="IPR003607">
    <property type="entry name" value="HD/PDEase_dom"/>
</dbReference>
<dbReference type="SUPFAM" id="SSF55781">
    <property type="entry name" value="GAF domain-like"/>
    <property type="match status" value="1"/>
</dbReference>
<dbReference type="RefSeq" id="WP_012582489.1">
    <property type="nucleotide sequence ID" value="NC_011661.1"/>
</dbReference>
<dbReference type="SUPFAM" id="SSF109604">
    <property type="entry name" value="HD-domain/PDEase-like"/>
    <property type="match status" value="1"/>
</dbReference>
<dbReference type="eggNOG" id="COG2203">
    <property type="taxonomic scope" value="Bacteria"/>
</dbReference>
<proteinExistence type="predicted"/>
<evidence type="ECO:0000313" key="4">
    <source>
        <dbReference type="Proteomes" id="UP000007719"/>
    </source>
</evidence>
<dbReference type="EnsemblBacteria" id="ACK41403">
    <property type="protein sequence ID" value="ACK41403"/>
    <property type="gene ID" value="Dtur_0065"/>
</dbReference>
<feature type="domain" description="HD" evidence="1">
    <location>
        <begin position="284"/>
        <end position="406"/>
    </location>
</feature>
<organism evidence="3 4">
    <name type="scientific">Dictyoglomus turgidum (strain DSM 6724 / Z-1310)</name>
    <dbReference type="NCBI Taxonomy" id="515635"/>
    <lineage>
        <taxon>Bacteria</taxon>
        <taxon>Pseudomonadati</taxon>
        <taxon>Dictyoglomota</taxon>
        <taxon>Dictyoglomia</taxon>
        <taxon>Dictyoglomales</taxon>
        <taxon>Dictyoglomaceae</taxon>
        <taxon>Dictyoglomus</taxon>
    </lineage>
</organism>
<dbReference type="PANTHER" id="PTHR43155">
    <property type="entry name" value="CYCLIC DI-GMP PHOSPHODIESTERASE PA4108-RELATED"/>
    <property type="match status" value="1"/>
</dbReference>
<dbReference type="PATRIC" id="fig|515635.4.peg.66"/>
<gene>
    <name evidence="3" type="ordered locus">Dtur_0065</name>
</gene>
<dbReference type="PROSITE" id="PS51832">
    <property type="entry name" value="HD_GYP"/>
    <property type="match status" value="1"/>
</dbReference>
<dbReference type="Proteomes" id="UP000007719">
    <property type="component" value="Chromosome"/>
</dbReference>
<evidence type="ECO:0000259" key="2">
    <source>
        <dbReference type="PROSITE" id="PS51832"/>
    </source>
</evidence>
<feature type="domain" description="HD-GYP" evidence="2">
    <location>
        <begin position="262"/>
        <end position="452"/>
    </location>
</feature>
<dbReference type="InterPro" id="IPR037522">
    <property type="entry name" value="HD_GYP_dom"/>
</dbReference>
<dbReference type="STRING" id="515635.Dtur_0065"/>
<dbReference type="SMART" id="SM00065">
    <property type="entry name" value="GAF"/>
    <property type="match status" value="1"/>
</dbReference>
<dbReference type="Pfam" id="PF13487">
    <property type="entry name" value="HD_5"/>
    <property type="match status" value="1"/>
</dbReference>
<reference evidence="4" key="1">
    <citation type="journal article" date="2016" name="Front. Microbiol.">
        <title>The complete genome sequence of hyperthermophile Dictyoglomus turgidum DSM 6724 reveals a specialized carbohydrate fermentor.</title>
        <authorList>
            <person name="Brumm P.J."/>
            <person name="Gowda K."/>
            <person name="Robb F.T."/>
            <person name="Mead D.A."/>
        </authorList>
    </citation>
    <scope>NUCLEOTIDE SEQUENCE [LARGE SCALE GENOMIC DNA]</scope>
    <source>
        <strain evidence="4">DSM 6724 / Z-1310</strain>
    </source>
</reference>
<dbReference type="InterPro" id="IPR003018">
    <property type="entry name" value="GAF"/>
</dbReference>
<sequence length="452" mass="52452">MNEEKILEYLKIISKIKEEEKNFENVEDFIFNIQNLLKKVSLKIFIEKNKITVSSENLENLDKKDNLFIHIITEDVNQFLEGKNYSNLFNELTISLIEQKNVEDLLDAILEKLEKIIPYTSANIALLENDALYYLSFRGYEKYGVEDFMRNFKMDKREFYTLKTVMETQKPLFVENTDEYPNWVIIPETQWIKSHLMIPIIYENKILGLISFDSDTPYGFKEEDIEKVYPLLPLLGIALENAKLYEKLKKELEERIIAEEKYKRSFYQIVKLASDIVEMKDPYTSGHQKRVARISVIIGKELGLSQEKIRALAISSLLHDIGKIGIPSEILNKPSSLNPLERRFINIHPEIGYNLLRKIEIISDIAPIVYQHHERINGSGYPKGLKGEEILLEAKIIGVADVFEAMTSHRPYRSALPIDMAIKELVENKGTLYDPDVVDAFLKSLKEGRIIL</sequence>
<dbReference type="AlphaFoldDB" id="B8DYM1"/>
<dbReference type="InterPro" id="IPR006674">
    <property type="entry name" value="HD_domain"/>
</dbReference>
<dbReference type="PROSITE" id="PS51831">
    <property type="entry name" value="HD"/>
    <property type="match status" value="1"/>
</dbReference>
<dbReference type="Gene3D" id="3.30.450.40">
    <property type="match status" value="1"/>
</dbReference>
<evidence type="ECO:0000259" key="1">
    <source>
        <dbReference type="PROSITE" id="PS51831"/>
    </source>
</evidence>
<dbReference type="OrthoDB" id="9798833at2"/>
<dbReference type="eggNOG" id="COG3437">
    <property type="taxonomic scope" value="Bacteria"/>
</dbReference>
<dbReference type="HOGENOM" id="CLU_000445_92_13_0"/>
<dbReference type="InterPro" id="IPR029016">
    <property type="entry name" value="GAF-like_dom_sf"/>
</dbReference>
<dbReference type="CDD" id="cd00077">
    <property type="entry name" value="HDc"/>
    <property type="match status" value="1"/>
</dbReference>
<dbReference type="KEGG" id="dtu:Dtur_0065"/>
<dbReference type="SMART" id="SM00471">
    <property type="entry name" value="HDc"/>
    <property type="match status" value="1"/>
</dbReference>
<dbReference type="Pfam" id="PF13185">
    <property type="entry name" value="GAF_2"/>
    <property type="match status" value="1"/>
</dbReference>
<keyword evidence="4" id="KW-1185">Reference proteome</keyword>
<dbReference type="PANTHER" id="PTHR43155:SF2">
    <property type="entry name" value="CYCLIC DI-GMP PHOSPHODIESTERASE PA4108"/>
    <property type="match status" value="1"/>
</dbReference>
<dbReference type="Gene3D" id="1.10.3210.10">
    <property type="entry name" value="Hypothetical protein af1432"/>
    <property type="match status" value="1"/>
</dbReference>